<comment type="similarity">
    <text evidence="1">Belongs to the thioredoxin family. DsbA subfamily.</text>
</comment>
<sequence>MANRTSRTQAASTRAIVITTTLVVLVVAVIVSLVHANRSEEPSPTAVAEDGGATLGAPVPAALLIRPDSHRLGQPAGDRVRFVEFLDFECEACRAAYPSVERLRAEYAGQVDFVARYFPLPGHRNAEPAALAVEAAARQGRYEQMYQTMYETQLSWGEQQVSQAPTFRGFAERLGLDMAAYDRDVADPAVRDRVLADRDDGISVGVQGTPTIFVNDRPVEGDRSYPALKAALDQALAAP</sequence>
<gene>
    <name evidence="8" type="ORF">ACFPEL_21300</name>
</gene>
<proteinExistence type="inferred from homology"/>
<dbReference type="PANTHER" id="PTHR13887:SF14">
    <property type="entry name" value="DISULFIDE BOND FORMATION PROTEIN D"/>
    <property type="match status" value="1"/>
</dbReference>
<protein>
    <submittedName>
        <fullName evidence="8">DsbA family protein</fullName>
    </submittedName>
</protein>
<keyword evidence="9" id="KW-1185">Reference proteome</keyword>
<name>A0ABV9RMP7_9PSEU</name>
<evidence type="ECO:0000256" key="5">
    <source>
        <dbReference type="ARBA" id="ARBA00023284"/>
    </source>
</evidence>
<evidence type="ECO:0000313" key="8">
    <source>
        <dbReference type="EMBL" id="MFC4834960.1"/>
    </source>
</evidence>
<keyword evidence="3" id="KW-0560">Oxidoreductase</keyword>
<organism evidence="8 9">
    <name type="scientific">Actinomycetospora chibensis</name>
    <dbReference type="NCBI Taxonomy" id="663606"/>
    <lineage>
        <taxon>Bacteria</taxon>
        <taxon>Bacillati</taxon>
        <taxon>Actinomycetota</taxon>
        <taxon>Actinomycetes</taxon>
        <taxon>Pseudonocardiales</taxon>
        <taxon>Pseudonocardiaceae</taxon>
        <taxon>Actinomycetospora</taxon>
    </lineage>
</organism>
<dbReference type="Gene3D" id="3.40.30.10">
    <property type="entry name" value="Glutaredoxin"/>
    <property type="match status" value="1"/>
</dbReference>
<keyword evidence="6" id="KW-0472">Membrane</keyword>
<evidence type="ECO:0000256" key="6">
    <source>
        <dbReference type="SAM" id="Phobius"/>
    </source>
</evidence>
<evidence type="ECO:0000256" key="1">
    <source>
        <dbReference type="ARBA" id="ARBA00005791"/>
    </source>
</evidence>
<feature type="domain" description="Thioredoxin" evidence="7">
    <location>
        <begin position="53"/>
        <end position="237"/>
    </location>
</feature>
<dbReference type="EMBL" id="JBHSIM010000045">
    <property type="protein sequence ID" value="MFC4834960.1"/>
    <property type="molecule type" value="Genomic_DNA"/>
</dbReference>
<dbReference type="Proteomes" id="UP001595909">
    <property type="component" value="Unassembled WGS sequence"/>
</dbReference>
<dbReference type="InterPro" id="IPR012336">
    <property type="entry name" value="Thioredoxin-like_fold"/>
</dbReference>
<keyword evidence="6" id="KW-0812">Transmembrane</keyword>
<dbReference type="PANTHER" id="PTHR13887">
    <property type="entry name" value="GLUTATHIONE S-TRANSFERASE KAPPA"/>
    <property type="match status" value="1"/>
</dbReference>
<evidence type="ECO:0000313" key="9">
    <source>
        <dbReference type="Proteomes" id="UP001595909"/>
    </source>
</evidence>
<feature type="transmembrane region" description="Helical" evidence="6">
    <location>
        <begin position="12"/>
        <end position="34"/>
    </location>
</feature>
<evidence type="ECO:0000256" key="2">
    <source>
        <dbReference type="ARBA" id="ARBA00022729"/>
    </source>
</evidence>
<comment type="caution">
    <text evidence="8">The sequence shown here is derived from an EMBL/GenBank/DDBJ whole genome shotgun (WGS) entry which is preliminary data.</text>
</comment>
<keyword evidence="4" id="KW-1015">Disulfide bond</keyword>
<dbReference type="SUPFAM" id="SSF52833">
    <property type="entry name" value="Thioredoxin-like"/>
    <property type="match status" value="1"/>
</dbReference>
<dbReference type="InterPro" id="IPR013766">
    <property type="entry name" value="Thioredoxin_domain"/>
</dbReference>
<evidence type="ECO:0000256" key="3">
    <source>
        <dbReference type="ARBA" id="ARBA00023002"/>
    </source>
</evidence>
<keyword evidence="6" id="KW-1133">Transmembrane helix</keyword>
<reference evidence="9" key="1">
    <citation type="journal article" date="2019" name="Int. J. Syst. Evol. Microbiol.">
        <title>The Global Catalogue of Microorganisms (GCM) 10K type strain sequencing project: providing services to taxonomists for standard genome sequencing and annotation.</title>
        <authorList>
            <consortium name="The Broad Institute Genomics Platform"/>
            <consortium name="The Broad Institute Genome Sequencing Center for Infectious Disease"/>
            <person name="Wu L."/>
            <person name="Ma J."/>
        </authorList>
    </citation>
    <scope>NUCLEOTIDE SEQUENCE [LARGE SCALE GENOMIC DNA]</scope>
    <source>
        <strain evidence="9">CCUG 50347</strain>
    </source>
</reference>
<dbReference type="Pfam" id="PF13462">
    <property type="entry name" value="Thioredoxin_4"/>
    <property type="match status" value="1"/>
</dbReference>
<dbReference type="RefSeq" id="WP_274187512.1">
    <property type="nucleotide sequence ID" value="NZ_JAQZAM010000002.1"/>
</dbReference>
<keyword evidence="5" id="KW-0676">Redox-active center</keyword>
<accession>A0ABV9RMP7</accession>
<dbReference type="InterPro" id="IPR036249">
    <property type="entry name" value="Thioredoxin-like_sf"/>
</dbReference>
<keyword evidence="2" id="KW-0732">Signal</keyword>
<evidence type="ECO:0000259" key="7">
    <source>
        <dbReference type="PROSITE" id="PS51352"/>
    </source>
</evidence>
<evidence type="ECO:0000256" key="4">
    <source>
        <dbReference type="ARBA" id="ARBA00023157"/>
    </source>
</evidence>
<dbReference type="PROSITE" id="PS51352">
    <property type="entry name" value="THIOREDOXIN_2"/>
    <property type="match status" value="1"/>
</dbReference>